<evidence type="ECO:0000256" key="11">
    <source>
        <dbReference type="PROSITE-ProRule" id="PRU01360"/>
    </source>
</evidence>
<keyword evidence="6" id="KW-0408">Iron</keyword>
<dbReference type="Gene3D" id="2.40.170.20">
    <property type="entry name" value="TonB-dependent receptor, beta-barrel domain"/>
    <property type="match status" value="1"/>
</dbReference>
<evidence type="ECO:0000313" key="16">
    <source>
        <dbReference type="Proteomes" id="UP000190150"/>
    </source>
</evidence>
<dbReference type="Gene3D" id="2.60.40.1120">
    <property type="entry name" value="Carboxypeptidase-like, regulatory domain"/>
    <property type="match status" value="1"/>
</dbReference>
<dbReference type="InterPro" id="IPR036942">
    <property type="entry name" value="Beta-barrel_TonB_sf"/>
</dbReference>
<proteinExistence type="inferred from homology"/>
<reference evidence="16" key="1">
    <citation type="submission" date="2017-02" db="EMBL/GenBank/DDBJ databases">
        <authorList>
            <person name="Varghese N."/>
            <person name="Submissions S."/>
        </authorList>
    </citation>
    <scope>NUCLEOTIDE SEQUENCE [LARGE SCALE GENOMIC DNA]</scope>
    <source>
        <strain evidence="16">DSM 24091</strain>
    </source>
</reference>
<keyword evidence="5 11" id="KW-0812">Transmembrane</keyword>
<evidence type="ECO:0000256" key="3">
    <source>
        <dbReference type="ARBA" id="ARBA00022452"/>
    </source>
</evidence>
<evidence type="ECO:0000256" key="2">
    <source>
        <dbReference type="ARBA" id="ARBA00022448"/>
    </source>
</evidence>
<evidence type="ECO:0000256" key="8">
    <source>
        <dbReference type="ARBA" id="ARBA00023077"/>
    </source>
</evidence>
<evidence type="ECO:0000256" key="4">
    <source>
        <dbReference type="ARBA" id="ARBA00022496"/>
    </source>
</evidence>
<feature type="domain" description="TonB-dependent receptor plug" evidence="14">
    <location>
        <begin position="156"/>
        <end position="265"/>
    </location>
</feature>
<accession>A0A1T5DRT7</accession>
<feature type="domain" description="TonB-dependent receptor-like beta-barrel" evidence="13">
    <location>
        <begin position="398"/>
        <end position="853"/>
    </location>
</feature>
<evidence type="ECO:0000259" key="14">
    <source>
        <dbReference type="Pfam" id="PF07715"/>
    </source>
</evidence>
<protein>
    <submittedName>
        <fullName evidence="15">Iron complex outermembrane recepter protein</fullName>
    </submittedName>
</protein>
<dbReference type="InterPro" id="IPR039426">
    <property type="entry name" value="TonB-dep_rcpt-like"/>
</dbReference>
<keyword evidence="16" id="KW-1185">Reference proteome</keyword>
<evidence type="ECO:0000256" key="12">
    <source>
        <dbReference type="RuleBase" id="RU003357"/>
    </source>
</evidence>
<dbReference type="EMBL" id="FUZF01000008">
    <property type="protein sequence ID" value="SKB74497.1"/>
    <property type="molecule type" value="Genomic_DNA"/>
</dbReference>
<keyword evidence="3 11" id="KW-1134">Transmembrane beta strand</keyword>
<keyword evidence="8 12" id="KW-0798">TonB box</keyword>
<dbReference type="InterPro" id="IPR008969">
    <property type="entry name" value="CarboxyPept-like_regulatory"/>
</dbReference>
<dbReference type="GO" id="GO:0009279">
    <property type="term" value="C:cell outer membrane"/>
    <property type="evidence" value="ECO:0007669"/>
    <property type="project" value="UniProtKB-SubCell"/>
</dbReference>
<dbReference type="STRING" id="1513896.SAMN05660841_02131"/>
<comment type="similarity">
    <text evidence="11 12">Belongs to the TonB-dependent receptor family.</text>
</comment>
<evidence type="ECO:0000256" key="9">
    <source>
        <dbReference type="ARBA" id="ARBA00023136"/>
    </source>
</evidence>
<dbReference type="PANTHER" id="PTHR32552">
    <property type="entry name" value="FERRICHROME IRON RECEPTOR-RELATED"/>
    <property type="match status" value="1"/>
</dbReference>
<keyword evidence="10 11" id="KW-0998">Cell outer membrane</keyword>
<evidence type="ECO:0000313" key="15">
    <source>
        <dbReference type="EMBL" id="SKB74497.1"/>
    </source>
</evidence>
<evidence type="ECO:0000256" key="7">
    <source>
        <dbReference type="ARBA" id="ARBA00023065"/>
    </source>
</evidence>
<evidence type="ECO:0000256" key="5">
    <source>
        <dbReference type="ARBA" id="ARBA00022692"/>
    </source>
</evidence>
<evidence type="ECO:0000259" key="13">
    <source>
        <dbReference type="Pfam" id="PF00593"/>
    </source>
</evidence>
<dbReference type="AlphaFoldDB" id="A0A1T5DRT7"/>
<gene>
    <name evidence="15" type="ORF">SAMN05660841_02131</name>
</gene>
<dbReference type="Pfam" id="PF00593">
    <property type="entry name" value="TonB_dep_Rec_b-barrel"/>
    <property type="match status" value="1"/>
</dbReference>
<dbReference type="Proteomes" id="UP000190150">
    <property type="component" value="Unassembled WGS sequence"/>
</dbReference>
<dbReference type="GO" id="GO:0006826">
    <property type="term" value="P:iron ion transport"/>
    <property type="evidence" value="ECO:0007669"/>
    <property type="project" value="UniProtKB-KW"/>
</dbReference>
<keyword evidence="4" id="KW-0410">Iron transport</keyword>
<organism evidence="15 16">
    <name type="scientific">Sphingobacterium nematocida</name>
    <dbReference type="NCBI Taxonomy" id="1513896"/>
    <lineage>
        <taxon>Bacteria</taxon>
        <taxon>Pseudomonadati</taxon>
        <taxon>Bacteroidota</taxon>
        <taxon>Sphingobacteriia</taxon>
        <taxon>Sphingobacteriales</taxon>
        <taxon>Sphingobacteriaceae</taxon>
        <taxon>Sphingobacterium</taxon>
    </lineage>
</organism>
<sequence length="891" mass="99444">MLPLYLLMKQVFNWRWHLYFFTTKQFKHMKKIGFSPIYFTLLIIVLFCTDVYAQVETKPIINASLIGTVIDASTKEPIAGVTVQLESVTHQVRTDRDGNFQFVTGQRLPFTIIASYVGYQSRKIVVTHSPTLIELIPSQNALEQVLVTSRRRTERIQDIPIPVSIVRSSTIEDAGAFNVNRIKEIIPTVQLYSSNARNTTLNIRGLGSTYGLTNDGIDPGVGFYVDGVYLARPAATWLDFIDIEQIEVLRGPQGTLFGKNTTAGAFNVTSRLPEFNPGANFELTYGNYGFIQAKAAFTGPLIKDKLAARVSFSGTQRDGLFYNVSSDRKINDQNNLGLRGQLLFTPNEDLKVTLTGDVTRQRPDGYGWGVAGVVENKRTAYRQFDEIIKDLGYEIPYKSAFERKVDLDTRSRADNELGGITLNVDYKIGKGTFTSTSAWRYWDWVPLNDRDYLGIPVYTISSGNSKHDQWSQEFRYAGQINERVSGVIGLFGLWQDLRTDPVHTEEAGDALWRFQKGNDAQTQWGPGSIDRVGIRTEYGIKSTSLAVFSQIDWAITSKLHLLPGLRYNYDKKVANYDRKKYIENTIEYTAQQLAAINSIYSNQQFDIDADAANLSGQLSLQYKFSQGYNAYATYSKSYKPIGVNVGGLPVVDGKVAVELAEVKPESVNHLEFGIKTNLSKNSFFNVTLYQTHIKDYQTLVQTPDPGVNRGYLANAEKVRVQGVELDGGIRPWSFLRLNGALAYTDAKYVSFTNAPVPLEEVGGTEAFKDISGGVLPGVSKWAGSLALELTAKGDLLSLQGYYFLGTELFYRSRFSSSPSPSAYLNIDAYTLSNARVGFRAVNGLSVTIWSRNLTNKDYYEQLLAAPGNFGHYAGVVADPLTYGVTLRYNLK</sequence>
<keyword evidence="2 11" id="KW-0813">Transport</keyword>
<dbReference type="SUPFAM" id="SSF49464">
    <property type="entry name" value="Carboxypeptidase regulatory domain-like"/>
    <property type="match status" value="1"/>
</dbReference>
<name>A0A1T5DRT7_9SPHI</name>
<keyword evidence="9 11" id="KW-0472">Membrane</keyword>
<evidence type="ECO:0000256" key="10">
    <source>
        <dbReference type="ARBA" id="ARBA00023237"/>
    </source>
</evidence>
<dbReference type="Pfam" id="PF07715">
    <property type="entry name" value="Plug"/>
    <property type="match status" value="1"/>
</dbReference>
<dbReference type="InterPro" id="IPR012910">
    <property type="entry name" value="Plug_dom"/>
</dbReference>
<dbReference type="PANTHER" id="PTHR32552:SF81">
    <property type="entry name" value="TONB-DEPENDENT OUTER MEMBRANE RECEPTOR"/>
    <property type="match status" value="1"/>
</dbReference>
<keyword evidence="7" id="KW-0406">Ion transport</keyword>
<dbReference type="Pfam" id="PF13715">
    <property type="entry name" value="CarbopepD_reg_2"/>
    <property type="match status" value="1"/>
</dbReference>
<evidence type="ECO:0000256" key="1">
    <source>
        <dbReference type="ARBA" id="ARBA00004571"/>
    </source>
</evidence>
<dbReference type="InterPro" id="IPR000531">
    <property type="entry name" value="Beta-barrel_TonB"/>
</dbReference>
<dbReference type="SUPFAM" id="SSF56935">
    <property type="entry name" value="Porins"/>
    <property type="match status" value="1"/>
</dbReference>
<dbReference type="PROSITE" id="PS52016">
    <property type="entry name" value="TONB_DEPENDENT_REC_3"/>
    <property type="match status" value="1"/>
</dbReference>
<evidence type="ECO:0000256" key="6">
    <source>
        <dbReference type="ARBA" id="ARBA00023004"/>
    </source>
</evidence>
<comment type="subcellular location">
    <subcellularLocation>
        <location evidence="1 11">Cell outer membrane</location>
        <topology evidence="1 11">Multi-pass membrane protein</topology>
    </subcellularLocation>
</comment>